<evidence type="ECO:0000259" key="6">
    <source>
        <dbReference type="PROSITE" id="PS51085"/>
    </source>
</evidence>
<keyword evidence="5" id="KW-0411">Iron-sulfur</keyword>
<dbReference type="RefSeq" id="WP_217468620.1">
    <property type="nucleotide sequence ID" value="NZ_CADIKI010000011.1"/>
</dbReference>
<dbReference type="PROSITE" id="PS51296">
    <property type="entry name" value="RIESKE"/>
    <property type="match status" value="1"/>
</dbReference>
<feature type="domain" description="Rieske" evidence="7">
    <location>
        <begin position="12"/>
        <end position="115"/>
    </location>
</feature>
<dbReference type="CDD" id="cd00207">
    <property type="entry name" value="fer2"/>
    <property type="match status" value="1"/>
</dbReference>
<keyword evidence="8" id="KW-0503">Monooxygenase</keyword>
<dbReference type="EC" id="1.14.13.239" evidence="8"/>
<dbReference type="Pfam" id="PF00355">
    <property type="entry name" value="Rieske"/>
    <property type="match status" value="1"/>
</dbReference>
<evidence type="ECO:0000256" key="5">
    <source>
        <dbReference type="ARBA" id="ARBA00023014"/>
    </source>
</evidence>
<keyword evidence="2" id="KW-0479">Metal-binding</keyword>
<dbReference type="SUPFAM" id="SSF54292">
    <property type="entry name" value="2Fe-2S ferredoxin-like"/>
    <property type="match status" value="1"/>
</dbReference>
<evidence type="ECO:0000256" key="3">
    <source>
        <dbReference type="ARBA" id="ARBA00023002"/>
    </source>
</evidence>
<dbReference type="InterPro" id="IPR036922">
    <property type="entry name" value="Rieske_2Fe-2S_sf"/>
</dbReference>
<dbReference type="PANTHER" id="PTHR21266:SF60">
    <property type="entry name" value="3-KETOSTEROID-9-ALPHA-MONOOXYGENASE, OXYGENASE COMPONENT"/>
    <property type="match status" value="1"/>
</dbReference>
<dbReference type="PROSITE" id="PS00197">
    <property type="entry name" value="2FE2S_FER_1"/>
    <property type="match status" value="1"/>
</dbReference>
<evidence type="ECO:0000256" key="2">
    <source>
        <dbReference type="ARBA" id="ARBA00022723"/>
    </source>
</evidence>
<dbReference type="Pfam" id="PF00111">
    <property type="entry name" value="Fer2"/>
    <property type="match status" value="1"/>
</dbReference>
<evidence type="ECO:0000256" key="1">
    <source>
        <dbReference type="ARBA" id="ARBA00022714"/>
    </source>
</evidence>
<dbReference type="PANTHER" id="PTHR21266">
    <property type="entry name" value="IRON-SULFUR DOMAIN CONTAINING PROTEIN"/>
    <property type="match status" value="1"/>
</dbReference>
<keyword evidence="4" id="KW-0408">Iron</keyword>
<evidence type="ECO:0000259" key="7">
    <source>
        <dbReference type="PROSITE" id="PS51296"/>
    </source>
</evidence>
<dbReference type="CDD" id="cd03469">
    <property type="entry name" value="Rieske_RO_Alpha_N"/>
    <property type="match status" value="1"/>
</dbReference>
<dbReference type="EMBL" id="CADIKI010000011">
    <property type="protein sequence ID" value="CAB3795768.1"/>
    <property type="molecule type" value="Genomic_DNA"/>
</dbReference>
<dbReference type="AlphaFoldDB" id="A0A6J5GFC7"/>
<dbReference type="GO" id="GO:0004497">
    <property type="term" value="F:monooxygenase activity"/>
    <property type="evidence" value="ECO:0007669"/>
    <property type="project" value="UniProtKB-KW"/>
</dbReference>
<dbReference type="GO" id="GO:0051537">
    <property type="term" value="F:2 iron, 2 sulfur cluster binding"/>
    <property type="evidence" value="ECO:0007669"/>
    <property type="project" value="UniProtKB-KW"/>
</dbReference>
<dbReference type="SUPFAM" id="SSF50022">
    <property type="entry name" value="ISP domain"/>
    <property type="match status" value="1"/>
</dbReference>
<evidence type="ECO:0000313" key="8">
    <source>
        <dbReference type="EMBL" id="CAB3795768.1"/>
    </source>
</evidence>
<proteinExistence type="predicted"/>
<dbReference type="GO" id="GO:0046872">
    <property type="term" value="F:metal ion binding"/>
    <property type="evidence" value="ECO:0007669"/>
    <property type="project" value="UniProtKB-KW"/>
</dbReference>
<protein>
    <submittedName>
        <fullName evidence="8">Carnitine monooxygenase reductase subunit</fullName>
        <ecNumber evidence="8">1.14.13.239</ecNumber>
    </submittedName>
</protein>
<keyword evidence="1" id="KW-0001">2Fe-2S</keyword>
<keyword evidence="3 8" id="KW-0560">Oxidoreductase</keyword>
<reference evidence="8 9" key="1">
    <citation type="submission" date="2020-04" db="EMBL/GenBank/DDBJ databases">
        <authorList>
            <person name="De Canck E."/>
        </authorList>
    </citation>
    <scope>NUCLEOTIDE SEQUENCE [LARGE SCALE GENOMIC DNA]</scope>
    <source>
        <strain evidence="8 9">LMG 27177</strain>
    </source>
</reference>
<gene>
    <name evidence="8" type="ORF">LMG27177_03955</name>
</gene>
<organism evidence="8 9">
    <name type="scientific">Paraburkholderia fynbosensis</name>
    <dbReference type="NCBI Taxonomy" id="1200993"/>
    <lineage>
        <taxon>Bacteria</taxon>
        <taxon>Pseudomonadati</taxon>
        <taxon>Pseudomonadota</taxon>
        <taxon>Betaproteobacteria</taxon>
        <taxon>Burkholderiales</taxon>
        <taxon>Burkholderiaceae</taxon>
        <taxon>Paraburkholderia</taxon>
    </lineage>
</organism>
<name>A0A6J5GFC7_9BURK</name>
<keyword evidence="9" id="KW-1185">Reference proteome</keyword>
<dbReference type="InterPro" id="IPR050584">
    <property type="entry name" value="Cholesterol_7-desaturase"/>
</dbReference>
<dbReference type="PROSITE" id="PS51085">
    <property type="entry name" value="2FE2S_FER_2"/>
    <property type="match status" value="1"/>
</dbReference>
<dbReference type="InterPro" id="IPR006058">
    <property type="entry name" value="2Fe2S_fd_BS"/>
</dbReference>
<sequence length="389" mass="42695">MADKDSSAFTWFALCDVDQLGERAIYHTELHGNELVVWRAEDGVVNVWENRCPHRGVRLSIGHHRGDALQCQYHGWQFGSGDGGCRFVPAHPDGAAPPVAVKTWPVQVRDGFVWTCLAQSDEAPPFVPLDELEDDRQQVRLRTVAIDACADDVQRALSAYCFDHADFDAWRTTDCVAFDLGAHAVLIEQLDDAAQRVVFLMQPARAGRTYLHGIALGAFAGEERLAVQRHHQQRLNALRDALEQQAARDEHLSCDRFADQPPPVMPHAQPSTQAVFLSPAMARAVSAEAACASGTIDHADEHAFTVHLARSDRTLSVPAGVSLLQTLREHRIDVPTSCEQGVCGTCRTRVLDGTPLHRDVFLTPQERAAGDCMMVCVSRACGAALTLDL</sequence>
<dbReference type="Gene3D" id="3.10.20.30">
    <property type="match status" value="1"/>
</dbReference>
<dbReference type="Proteomes" id="UP000494252">
    <property type="component" value="Unassembled WGS sequence"/>
</dbReference>
<dbReference type="InterPro" id="IPR017941">
    <property type="entry name" value="Rieske_2Fe-2S"/>
</dbReference>
<dbReference type="InterPro" id="IPR036010">
    <property type="entry name" value="2Fe-2S_ferredoxin-like_sf"/>
</dbReference>
<dbReference type="InterPro" id="IPR001041">
    <property type="entry name" value="2Fe-2S_ferredoxin-type"/>
</dbReference>
<accession>A0A6J5GFC7</accession>
<evidence type="ECO:0000256" key="4">
    <source>
        <dbReference type="ARBA" id="ARBA00023004"/>
    </source>
</evidence>
<evidence type="ECO:0000313" key="9">
    <source>
        <dbReference type="Proteomes" id="UP000494252"/>
    </source>
</evidence>
<dbReference type="Gene3D" id="2.102.10.10">
    <property type="entry name" value="Rieske [2Fe-2S] iron-sulphur domain"/>
    <property type="match status" value="1"/>
</dbReference>
<feature type="domain" description="2Fe-2S ferredoxin-type" evidence="6">
    <location>
        <begin position="304"/>
        <end position="389"/>
    </location>
</feature>
<dbReference type="InterPro" id="IPR012675">
    <property type="entry name" value="Beta-grasp_dom_sf"/>
</dbReference>